<evidence type="ECO:0000313" key="1">
    <source>
        <dbReference type="EMBL" id="KAJ9056890.1"/>
    </source>
</evidence>
<proteinExistence type="predicted"/>
<name>A0ACC2S3L7_9FUNG</name>
<dbReference type="Proteomes" id="UP001165960">
    <property type="component" value="Unassembled WGS sequence"/>
</dbReference>
<dbReference type="EMBL" id="QTSX02005854">
    <property type="protein sequence ID" value="KAJ9056890.1"/>
    <property type="molecule type" value="Genomic_DNA"/>
</dbReference>
<comment type="caution">
    <text evidence="1">The sequence shown here is derived from an EMBL/GenBank/DDBJ whole genome shotgun (WGS) entry which is preliminary data.</text>
</comment>
<reference evidence="1" key="1">
    <citation type="submission" date="2022-04" db="EMBL/GenBank/DDBJ databases">
        <title>Genome of the entomopathogenic fungus Entomophthora muscae.</title>
        <authorList>
            <person name="Elya C."/>
            <person name="Lovett B.R."/>
            <person name="Lee E."/>
            <person name="Macias A.M."/>
            <person name="Hajek A.E."/>
            <person name="De Bivort B.L."/>
            <person name="Kasson M.T."/>
            <person name="De Fine Licht H.H."/>
            <person name="Stajich J.E."/>
        </authorList>
    </citation>
    <scope>NUCLEOTIDE SEQUENCE</scope>
    <source>
        <strain evidence="1">Berkeley</strain>
    </source>
</reference>
<organism evidence="1 2">
    <name type="scientific">Entomophthora muscae</name>
    <dbReference type="NCBI Taxonomy" id="34485"/>
    <lineage>
        <taxon>Eukaryota</taxon>
        <taxon>Fungi</taxon>
        <taxon>Fungi incertae sedis</taxon>
        <taxon>Zoopagomycota</taxon>
        <taxon>Entomophthoromycotina</taxon>
        <taxon>Entomophthoromycetes</taxon>
        <taxon>Entomophthorales</taxon>
        <taxon>Entomophthoraceae</taxon>
        <taxon>Entomophthora</taxon>
    </lineage>
</organism>
<sequence>MKYLLCIVSLSVFIQALPGFSNLKIVTYGSNIKYRNGNVKNTGGMTIQDKEETPINASLNGEDFGDNEELGKGDYEE</sequence>
<protein>
    <submittedName>
        <fullName evidence="1">Uncharacterized protein</fullName>
    </submittedName>
</protein>
<accession>A0ACC2S3L7</accession>
<evidence type="ECO:0000313" key="2">
    <source>
        <dbReference type="Proteomes" id="UP001165960"/>
    </source>
</evidence>
<keyword evidence="2" id="KW-1185">Reference proteome</keyword>
<gene>
    <name evidence="1" type="ORF">DSO57_1027984</name>
</gene>